<dbReference type="InterPro" id="IPR039743">
    <property type="entry name" value="6GAL/EXGAL"/>
</dbReference>
<dbReference type="Pfam" id="PF14587">
    <property type="entry name" value="Glyco_hydr_30_2"/>
    <property type="match status" value="1"/>
</dbReference>
<dbReference type="OrthoDB" id="2012278at2759"/>
<dbReference type="InterPro" id="IPR017853">
    <property type="entry name" value="GH"/>
</dbReference>
<dbReference type="STRING" id="303698.A0A1V6T1E5"/>
<feature type="signal peptide" evidence="1">
    <location>
        <begin position="1"/>
        <end position="25"/>
    </location>
</feature>
<dbReference type="Proteomes" id="UP000191285">
    <property type="component" value="Unassembled WGS sequence"/>
</dbReference>
<feature type="domain" description="Endo-beta-1,6-galactanase-like" evidence="2">
    <location>
        <begin position="29"/>
        <end position="281"/>
    </location>
</feature>
<feature type="chain" id="PRO_5010732539" description="Endo-beta-1,6-galactanase-like domain-containing protein" evidence="1">
    <location>
        <begin position="26"/>
        <end position="489"/>
    </location>
</feature>
<keyword evidence="4" id="KW-1185">Reference proteome</keyword>
<evidence type="ECO:0000313" key="4">
    <source>
        <dbReference type="Proteomes" id="UP000191285"/>
    </source>
</evidence>
<dbReference type="GO" id="GO:0004553">
    <property type="term" value="F:hydrolase activity, hydrolyzing O-glycosyl compounds"/>
    <property type="evidence" value="ECO:0007669"/>
    <property type="project" value="InterPro"/>
</dbReference>
<dbReference type="AlphaFoldDB" id="A0A1V6T1E5"/>
<dbReference type="Gene3D" id="3.20.20.80">
    <property type="entry name" value="Glycosidases"/>
    <property type="match status" value="1"/>
</dbReference>
<comment type="caution">
    <text evidence="3">The sequence shown here is derived from an EMBL/GenBank/DDBJ whole genome shotgun (WGS) entry which is preliminary data.</text>
</comment>
<proteinExistence type="predicted"/>
<name>A0A1V6T1E5_9EURO</name>
<dbReference type="PANTHER" id="PTHR42767">
    <property type="entry name" value="ENDO-BETA-1,6-GALACTANASE"/>
    <property type="match status" value="1"/>
</dbReference>
<gene>
    <name evidence="3" type="ORF">PENSTE_c014G08067</name>
</gene>
<keyword evidence="1" id="KW-0732">Signal</keyword>
<dbReference type="EMBL" id="MLKD01000014">
    <property type="protein sequence ID" value="OQE19961.1"/>
    <property type="molecule type" value="Genomic_DNA"/>
</dbReference>
<reference evidence="4" key="1">
    <citation type="journal article" date="2017" name="Nat. Microbiol.">
        <title>Global analysis of biosynthetic gene clusters reveals vast potential of secondary metabolite production in Penicillium species.</title>
        <authorList>
            <person name="Nielsen J.C."/>
            <person name="Grijseels S."/>
            <person name="Prigent S."/>
            <person name="Ji B."/>
            <person name="Dainat J."/>
            <person name="Nielsen K.F."/>
            <person name="Frisvad J.C."/>
            <person name="Workman M."/>
            <person name="Nielsen J."/>
        </authorList>
    </citation>
    <scope>NUCLEOTIDE SEQUENCE [LARGE SCALE GENOMIC DNA]</scope>
    <source>
        <strain evidence="4">IBT 24891</strain>
    </source>
</reference>
<protein>
    <recommendedName>
        <fullName evidence="2">Endo-beta-1,6-galactanase-like domain-containing protein</fullName>
    </recommendedName>
</protein>
<dbReference type="InterPro" id="IPR039514">
    <property type="entry name" value="6GAL-like"/>
</dbReference>
<dbReference type="SUPFAM" id="SSF51445">
    <property type="entry name" value="(Trans)glycosidases"/>
    <property type="match status" value="1"/>
</dbReference>
<sequence>MPTFLSRIVGSAVLLWSLLLPFTQADQQVSITTNTYSDAWEGWGVSLAWWAKAFGDRDDLADIVFTLNSTKWEPGDQTLPGLGLNIVRYNAGACSWNTINGSVTMSASANIPSTKQIEGYWLDGLSSDPSSSSWNWTVDANQRDMMLKAQERGANIFELFSNSPMWWQLNNHNPSGADDGGSNLPSSQYRNHAIYLSTIAKYAKDNWGVTFDSIEPFNEPSSNWWKSSGTQEGCYIDADSQKAIIPILRDEMKAQGLDGTTIAASDENSYQLALNSWNTIGESIQKSDVGRMNTHGYSGSSGPRDDLQKLARGIGQKVWDSEYGDNDGTGHTMVKNIMLDLRILKPDAWVQWQVLDGSDWGLIEADISSSTLKGATEKYFNLAQFTRHIRPGMKILETSSSNIVPAIDEDSHTLVIVAANWDEQSTFNFDLSNFSKLPTDGSKIRSWMTNGNGEKLYASVDNIALDNQSISTSLGNGTVQTFEIDGVYL</sequence>
<evidence type="ECO:0000256" key="1">
    <source>
        <dbReference type="SAM" id="SignalP"/>
    </source>
</evidence>
<accession>A0A1V6T1E5</accession>
<evidence type="ECO:0000313" key="3">
    <source>
        <dbReference type="EMBL" id="OQE19961.1"/>
    </source>
</evidence>
<dbReference type="PANTHER" id="PTHR42767:SF1">
    <property type="entry name" value="ENDO-BETA-1,6-GALACTANASE-LIKE DOMAIN-CONTAINING PROTEIN"/>
    <property type="match status" value="1"/>
</dbReference>
<organism evidence="3 4">
    <name type="scientific">Penicillium steckii</name>
    <dbReference type="NCBI Taxonomy" id="303698"/>
    <lineage>
        <taxon>Eukaryota</taxon>
        <taxon>Fungi</taxon>
        <taxon>Dikarya</taxon>
        <taxon>Ascomycota</taxon>
        <taxon>Pezizomycotina</taxon>
        <taxon>Eurotiomycetes</taxon>
        <taxon>Eurotiomycetidae</taxon>
        <taxon>Eurotiales</taxon>
        <taxon>Aspergillaceae</taxon>
        <taxon>Penicillium</taxon>
    </lineage>
</organism>
<evidence type="ECO:0000259" key="2">
    <source>
        <dbReference type="Pfam" id="PF14587"/>
    </source>
</evidence>